<dbReference type="PROSITE" id="PS51186">
    <property type="entry name" value="GNAT"/>
    <property type="match status" value="1"/>
</dbReference>
<sequence>MKFTLVPATESDRTYLRRLEYLADVFGNESRSRIGSVQSPEEYVDKWSPERDGGFIAYDEERIPAGGVWLRYWAPEDDYTDANLGPNIPELSIAVENRSHGHQLGRTLLQAACDLAASQGATTIALHVEPGNDRAQHVYETFGFTWSDHHPEVMTKQL</sequence>
<comment type="caution">
    <text evidence="2">The sequence shown here is derived from an EMBL/GenBank/DDBJ whole genome shotgun (WGS) entry which is preliminary data.</text>
</comment>
<dbReference type="AlphaFoldDB" id="A0A2N6T4M9"/>
<name>A0A2N6T4M9_9CORY</name>
<dbReference type="GO" id="GO:0016747">
    <property type="term" value="F:acyltransferase activity, transferring groups other than amino-acyl groups"/>
    <property type="evidence" value="ECO:0007669"/>
    <property type="project" value="InterPro"/>
</dbReference>
<dbReference type="SUPFAM" id="SSF55729">
    <property type="entry name" value="Acyl-CoA N-acyltransferases (Nat)"/>
    <property type="match status" value="1"/>
</dbReference>
<dbReference type="Gene3D" id="3.40.630.30">
    <property type="match status" value="1"/>
</dbReference>
<gene>
    <name evidence="2" type="ORF">CJ203_06825</name>
</gene>
<dbReference type="EMBL" id="PNHG01000008">
    <property type="protein sequence ID" value="PMC64267.1"/>
    <property type="molecule type" value="Genomic_DNA"/>
</dbReference>
<dbReference type="Proteomes" id="UP000235836">
    <property type="component" value="Unassembled WGS sequence"/>
</dbReference>
<accession>A0A2N6T4M9</accession>
<feature type="domain" description="N-acetyltransferase" evidence="1">
    <location>
        <begin position="3"/>
        <end position="158"/>
    </location>
</feature>
<evidence type="ECO:0000259" key="1">
    <source>
        <dbReference type="PROSITE" id="PS51186"/>
    </source>
</evidence>
<keyword evidence="2" id="KW-0808">Transferase</keyword>
<dbReference type="Pfam" id="PF00583">
    <property type="entry name" value="Acetyltransf_1"/>
    <property type="match status" value="1"/>
</dbReference>
<evidence type="ECO:0000313" key="2">
    <source>
        <dbReference type="EMBL" id="PMC64267.1"/>
    </source>
</evidence>
<reference evidence="2 3" key="1">
    <citation type="submission" date="2017-09" db="EMBL/GenBank/DDBJ databases">
        <title>Bacterial strain isolated from the female urinary microbiota.</title>
        <authorList>
            <person name="Thomas-White K."/>
            <person name="Kumar N."/>
            <person name="Forster S."/>
            <person name="Putonti C."/>
            <person name="Lawley T."/>
            <person name="Wolfe A.J."/>
        </authorList>
    </citation>
    <scope>NUCLEOTIDE SEQUENCE [LARGE SCALE GENOMIC DNA]</scope>
    <source>
        <strain evidence="2 3">UMB0792</strain>
    </source>
</reference>
<evidence type="ECO:0000313" key="3">
    <source>
        <dbReference type="Proteomes" id="UP000235836"/>
    </source>
</evidence>
<dbReference type="InterPro" id="IPR000182">
    <property type="entry name" value="GNAT_dom"/>
</dbReference>
<proteinExistence type="predicted"/>
<dbReference type="CDD" id="cd04301">
    <property type="entry name" value="NAT_SF"/>
    <property type="match status" value="1"/>
</dbReference>
<keyword evidence="3" id="KW-1185">Reference proteome</keyword>
<dbReference type="RefSeq" id="WP_102724057.1">
    <property type="nucleotide sequence ID" value="NZ_PNHG01000008.1"/>
</dbReference>
<organism evidence="2 3">
    <name type="scientific">Corynebacterium tuscaniense</name>
    <dbReference type="NCBI Taxonomy" id="302449"/>
    <lineage>
        <taxon>Bacteria</taxon>
        <taxon>Bacillati</taxon>
        <taxon>Actinomycetota</taxon>
        <taxon>Actinomycetes</taxon>
        <taxon>Mycobacteriales</taxon>
        <taxon>Corynebacteriaceae</taxon>
        <taxon>Corynebacterium</taxon>
    </lineage>
</organism>
<dbReference type="InterPro" id="IPR016181">
    <property type="entry name" value="Acyl_CoA_acyltransferase"/>
</dbReference>
<protein>
    <submittedName>
        <fullName evidence="2">GNAT family N-acetyltransferase</fullName>
    </submittedName>
</protein>